<gene>
    <name evidence="1" type="ORF">CFR75_05540</name>
</gene>
<accession>A0A318PJX5</accession>
<name>A0A318PJX5_KOMXY</name>
<keyword evidence="2" id="KW-1185">Reference proteome</keyword>
<protein>
    <submittedName>
        <fullName evidence="1">Uncharacterized protein</fullName>
    </submittedName>
</protein>
<dbReference type="Proteomes" id="UP000248257">
    <property type="component" value="Unassembled WGS sequence"/>
</dbReference>
<dbReference type="AlphaFoldDB" id="A0A318PJX5"/>
<evidence type="ECO:0000313" key="2">
    <source>
        <dbReference type="Proteomes" id="UP000248257"/>
    </source>
</evidence>
<dbReference type="STRING" id="1220579.GCA_001571345_01619"/>
<dbReference type="OrthoDB" id="7279704at2"/>
<dbReference type="EMBL" id="NKUC01000008">
    <property type="protein sequence ID" value="PYD57502.1"/>
    <property type="molecule type" value="Genomic_DNA"/>
</dbReference>
<organism evidence="1 2">
    <name type="scientific">Komagataeibacter xylinus</name>
    <name type="common">Gluconacetobacter xylinus</name>
    <dbReference type="NCBI Taxonomy" id="28448"/>
    <lineage>
        <taxon>Bacteria</taxon>
        <taxon>Pseudomonadati</taxon>
        <taxon>Pseudomonadota</taxon>
        <taxon>Alphaproteobacteria</taxon>
        <taxon>Acetobacterales</taxon>
        <taxon>Acetobacteraceae</taxon>
        <taxon>Komagataeibacter</taxon>
    </lineage>
</organism>
<proteinExistence type="predicted"/>
<sequence>MSKTTDTIKNVTHEDLQALKSHIETLLHTHGKQALHDVAGKAEKLAGHARESLEEHAPKKGGSRARSFVAIAIFSVIGYFLGRATK</sequence>
<evidence type="ECO:0000313" key="1">
    <source>
        <dbReference type="EMBL" id="PYD57502.1"/>
    </source>
</evidence>
<comment type="caution">
    <text evidence="1">The sequence shown here is derived from an EMBL/GenBank/DDBJ whole genome shotgun (WGS) entry which is preliminary data.</text>
</comment>
<reference evidence="1 2" key="1">
    <citation type="submission" date="2017-07" db="EMBL/GenBank/DDBJ databases">
        <title>A draft genome sequence of Komagataeibacter xylinus LMG 1515.</title>
        <authorList>
            <person name="Skraban J."/>
            <person name="Cleenwerck I."/>
            <person name="Vandamme P."/>
            <person name="Trcek J."/>
        </authorList>
    </citation>
    <scope>NUCLEOTIDE SEQUENCE [LARGE SCALE GENOMIC DNA]</scope>
    <source>
        <strain evidence="1 2">LMG 1515</strain>
    </source>
</reference>
<dbReference type="RefSeq" id="WP_061273866.1">
    <property type="nucleotide sequence ID" value="NZ_CBCRXN010000059.1"/>
</dbReference>